<keyword evidence="10" id="KW-1185">Reference proteome</keyword>
<accession>A0A8J3M4P3</accession>
<evidence type="ECO:0000256" key="3">
    <source>
        <dbReference type="ARBA" id="ARBA00022475"/>
    </source>
</evidence>
<organism evidence="9 10">
    <name type="scientific">Pseudolysinimonas yzui</name>
    <dbReference type="NCBI Taxonomy" id="2708254"/>
    <lineage>
        <taxon>Bacteria</taxon>
        <taxon>Bacillati</taxon>
        <taxon>Actinomycetota</taxon>
        <taxon>Actinomycetes</taxon>
        <taxon>Micrococcales</taxon>
        <taxon>Microbacteriaceae</taxon>
        <taxon>Pseudolysinimonas</taxon>
    </lineage>
</organism>
<reference evidence="9" key="1">
    <citation type="journal article" date="2014" name="Int. J. Syst. Evol. Microbiol.">
        <title>Complete genome sequence of Corynebacterium casei LMG S-19264T (=DSM 44701T), isolated from a smear-ripened cheese.</title>
        <authorList>
            <consortium name="US DOE Joint Genome Institute (JGI-PGF)"/>
            <person name="Walter F."/>
            <person name="Albersmeier A."/>
            <person name="Kalinowski J."/>
            <person name="Ruckert C."/>
        </authorList>
    </citation>
    <scope>NUCLEOTIDE SEQUENCE</scope>
    <source>
        <strain evidence="9">CGMCC 1.16548</strain>
    </source>
</reference>
<evidence type="ECO:0000256" key="5">
    <source>
        <dbReference type="ARBA" id="ARBA00022989"/>
    </source>
</evidence>
<comment type="similarity">
    <text evidence="2">Belongs to the EamA transporter family.</text>
</comment>
<comment type="subcellular location">
    <subcellularLocation>
        <location evidence="1">Cell membrane</location>
        <topology evidence="1">Multi-pass membrane protein</topology>
    </subcellularLocation>
</comment>
<evidence type="ECO:0000256" key="4">
    <source>
        <dbReference type="ARBA" id="ARBA00022692"/>
    </source>
</evidence>
<feature type="transmembrane region" description="Helical" evidence="7">
    <location>
        <begin position="216"/>
        <end position="238"/>
    </location>
</feature>
<keyword evidence="5 7" id="KW-1133">Transmembrane helix</keyword>
<dbReference type="Pfam" id="PF00892">
    <property type="entry name" value="EamA"/>
    <property type="match status" value="2"/>
</dbReference>
<dbReference type="Gene3D" id="1.10.3730.20">
    <property type="match status" value="1"/>
</dbReference>
<name>A0A8J3M4P3_9MICO</name>
<feature type="transmembrane region" description="Helical" evidence="7">
    <location>
        <begin position="120"/>
        <end position="139"/>
    </location>
</feature>
<feature type="domain" description="EamA" evidence="8">
    <location>
        <begin position="146"/>
        <end position="291"/>
    </location>
</feature>
<feature type="transmembrane region" description="Helical" evidence="7">
    <location>
        <begin position="63"/>
        <end position="85"/>
    </location>
</feature>
<feature type="transmembrane region" description="Helical" evidence="7">
    <location>
        <begin position="33"/>
        <end position="51"/>
    </location>
</feature>
<feature type="transmembrane region" description="Helical" evidence="7">
    <location>
        <begin position="145"/>
        <end position="164"/>
    </location>
</feature>
<gene>
    <name evidence="9" type="ORF">GCM10011600_17790</name>
</gene>
<evidence type="ECO:0000256" key="6">
    <source>
        <dbReference type="ARBA" id="ARBA00023136"/>
    </source>
</evidence>
<protein>
    <recommendedName>
        <fullName evidence="8">EamA domain-containing protein</fullName>
    </recommendedName>
</protein>
<dbReference type="PANTHER" id="PTHR42920">
    <property type="entry name" value="OS03G0707200 PROTEIN-RELATED"/>
    <property type="match status" value="1"/>
</dbReference>
<dbReference type="AlphaFoldDB" id="A0A8J3M4P3"/>
<dbReference type="Proteomes" id="UP000617531">
    <property type="component" value="Unassembled WGS sequence"/>
</dbReference>
<proteinExistence type="inferred from homology"/>
<evidence type="ECO:0000313" key="10">
    <source>
        <dbReference type="Proteomes" id="UP000617531"/>
    </source>
</evidence>
<evidence type="ECO:0000256" key="7">
    <source>
        <dbReference type="SAM" id="Phobius"/>
    </source>
</evidence>
<dbReference type="SUPFAM" id="SSF103481">
    <property type="entry name" value="Multidrug resistance efflux transporter EmrE"/>
    <property type="match status" value="2"/>
</dbReference>
<keyword evidence="3" id="KW-1003">Cell membrane</keyword>
<reference evidence="9" key="2">
    <citation type="submission" date="2020-09" db="EMBL/GenBank/DDBJ databases">
        <authorList>
            <person name="Sun Q."/>
            <person name="Zhou Y."/>
        </authorList>
    </citation>
    <scope>NUCLEOTIDE SEQUENCE</scope>
    <source>
        <strain evidence="9">CGMCC 1.16548</strain>
    </source>
</reference>
<dbReference type="PANTHER" id="PTHR42920:SF5">
    <property type="entry name" value="EAMA DOMAIN-CONTAINING PROTEIN"/>
    <property type="match status" value="1"/>
</dbReference>
<comment type="caution">
    <text evidence="9">The sequence shown here is derived from an EMBL/GenBank/DDBJ whole genome shotgun (WGS) entry which is preliminary data.</text>
</comment>
<keyword evidence="4 7" id="KW-0812">Transmembrane</keyword>
<evidence type="ECO:0000256" key="2">
    <source>
        <dbReference type="ARBA" id="ARBA00007362"/>
    </source>
</evidence>
<dbReference type="EMBL" id="BNAI01000003">
    <property type="protein sequence ID" value="GHF17454.1"/>
    <property type="molecule type" value="Genomic_DNA"/>
</dbReference>
<feature type="transmembrane region" description="Helical" evidence="7">
    <location>
        <begin position="276"/>
        <end position="292"/>
    </location>
</feature>
<evidence type="ECO:0000259" key="8">
    <source>
        <dbReference type="Pfam" id="PF00892"/>
    </source>
</evidence>
<dbReference type="InterPro" id="IPR000620">
    <property type="entry name" value="EamA_dom"/>
</dbReference>
<evidence type="ECO:0000256" key="1">
    <source>
        <dbReference type="ARBA" id="ARBA00004651"/>
    </source>
</evidence>
<dbReference type="GO" id="GO:0005886">
    <property type="term" value="C:plasma membrane"/>
    <property type="evidence" value="ECO:0007669"/>
    <property type="project" value="UniProtKB-SubCell"/>
</dbReference>
<feature type="transmembrane region" description="Helical" evidence="7">
    <location>
        <begin position="250"/>
        <end position="270"/>
    </location>
</feature>
<evidence type="ECO:0000313" key="9">
    <source>
        <dbReference type="EMBL" id="GHF17454.1"/>
    </source>
</evidence>
<dbReference type="RefSeq" id="WP_191283136.1">
    <property type="nucleotide sequence ID" value="NZ_BNAI01000003.1"/>
</dbReference>
<keyword evidence="6 7" id="KW-0472">Membrane</keyword>
<sequence>MGYLYALLGALFFGANGSLTKLLVEGGLTATQLTLFRTLGTAALAGLVLLVTDRAAFRLSPRLMLVMAILGLAGVAVLQASYAAALGLLPVGITLLLEYTAVLMVALVAFLVFKERVKARLWVAIGLVLLGLVAVARPWDAQLDPLGVVFAFIAAISLTIYFVVGERQVARTSPLAVAFWTTLFAGTFWAFFSGWWELDAATFAAPLDLGGQWGSWVLPLGIPLIVTVVAGSFLPFLLSFSALKHLSATAAGIVASSEVIFAFAVAWVWLGESLDPLGVAGAAVVLAGILLAQTARQKKVIVDAELVLPAEPGVGGRP</sequence>
<dbReference type="InterPro" id="IPR037185">
    <property type="entry name" value="EmrE-like"/>
</dbReference>
<feature type="transmembrane region" description="Helical" evidence="7">
    <location>
        <begin position="91"/>
        <end position="113"/>
    </location>
</feature>
<dbReference type="InterPro" id="IPR051258">
    <property type="entry name" value="Diverse_Substrate_Transporter"/>
</dbReference>
<feature type="transmembrane region" description="Helical" evidence="7">
    <location>
        <begin position="176"/>
        <end position="196"/>
    </location>
</feature>
<feature type="domain" description="EamA" evidence="8">
    <location>
        <begin position="1"/>
        <end position="135"/>
    </location>
</feature>